<protein>
    <recommendedName>
        <fullName evidence="4">DUF1328 domain-containing protein</fullName>
    </recommendedName>
</protein>
<feature type="transmembrane region" description="Helical" evidence="1">
    <location>
        <begin position="35"/>
        <end position="55"/>
    </location>
</feature>
<name>A0ABS7TX84_9BACT</name>
<dbReference type="RefSeq" id="WP_224194573.1">
    <property type="nucleotide sequence ID" value="NZ_JAIRAU010000035.1"/>
</dbReference>
<sequence length="64" mass="7117">MSRWAVFFLFLFVIVVVYLVDVGRTAGADELASSWSFVLFLGVFSLLLLLVLVAGDRAPRKPRA</sequence>
<keyword evidence="1" id="KW-1133">Transmembrane helix</keyword>
<keyword evidence="1" id="KW-0472">Membrane</keyword>
<reference evidence="2" key="1">
    <citation type="submission" date="2021-08" db="EMBL/GenBank/DDBJ databases">
        <authorList>
            <person name="Stevens D.C."/>
        </authorList>
    </citation>
    <scope>NUCLEOTIDE SEQUENCE</scope>
    <source>
        <strain evidence="2">DSM 53165</strain>
    </source>
</reference>
<evidence type="ECO:0008006" key="4">
    <source>
        <dbReference type="Google" id="ProtNLM"/>
    </source>
</evidence>
<keyword evidence="1" id="KW-0812">Transmembrane</keyword>
<organism evidence="2 3">
    <name type="scientific">Nannocystis pusilla</name>
    <dbReference type="NCBI Taxonomy" id="889268"/>
    <lineage>
        <taxon>Bacteria</taxon>
        <taxon>Pseudomonadati</taxon>
        <taxon>Myxococcota</taxon>
        <taxon>Polyangia</taxon>
        <taxon>Nannocystales</taxon>
        <taxon>Nannocystaceae</taxon>
        <taxon>Nannocystis</taxon>
    </lineage>
</organism>
<comment type="caution">
    <text evidence="2">The sequence shown here is derived from an EMBL/GenBank/DDBJ whole genome shotgun (WGS) entry which is preliminary data.</text>
</comment>
<gene>
    <name evidence="2" type="ORF">K7C98_26550</name>
</gene>
<dbReference type="Proteomes" id="UP001139031">
    <property type="component" value="Unassembled WGS sequence"/>
</dbReference>
<evidence type="ECO:0000313" key="3">
    <source>
        <dbReference type="Proteomes" id="UP001139031"/>
    </source>
</evidence>
<keyword evidence="3" id="KW-1185">Reference proteome</keyword>
<evidence type="ECO:0000313" key="2">
    <source>
        <dbReference type="EMBL" id="MBZ5712819.1"/>
    </source>
</evidence>
<accession>A0ABS7TX84</accession>
<evidence type="ECO:0000256" key="1">
    <source>
        <dbReference type="SAM" id="Phobius"/>
    </source>
</evidence>
<proteinExistence type="predicted"/>
<dbReference type="EMBL" id="JAIRAU010000035">
    <property type="protein sequence ID" value="MBZ5712819.1"/>
    <property type="molecule type" value="Genomic_DNA"/>
</dbReference>